<name>A0A8C4QVV7_EPTBU</name>
<dbReference type="Ensembl" id="ENSEBUT00000020685.1">
    <property type="protein sequence ID" value="ENSEBUP00000020109.1"/>
    <property type="gene ID" value="ENSEBUG00000012476.1"/>
</dbReference>
<dbReference type="PANTHER" id="PTHR11733">
    <property type="entry name" value="ZINC METALLOPROTEASE FAMILY M13 NEPRILYSIN-RELATED"/>
    <property type="match status" value="1"/>
</dbReference>
<dbReference type="Pfam" id="PF01431">
    <property type="entry name" value="Peptidase_M13"/>
    <property type="match status" value="1"/>
</dbReference>
<sequence length="113" mass="12725">MQPPMYNWTYLRSMKFAELGNAIGRAMIRGFYGEGSSHDVNGTSSAFELHCQCFINQYSNYSVKHHFLNGTATLEEHLEDNGGLNIALQITRMVEHWNGLLEDLCSIAVLGLQ</sequence>
<dbReference type="SUPFAM" id="SSF55486">
    <property type="entry name" value="Metalloproteases ('zincins'), catalytic domain"/>
    <property type="match status" value="1"/>
</dbReference>
<dbReference type="Gene3D" id="3.40.390.10">
    <property type="entry name" value="Collagenase (Catalytic Domain)"/>
    <property type="match status" value="1"/>
</dbReference>
<dbReference type="InterPro" id="IPR018497">
    <property type="entry name" value="Peptidase_M13_C"/>
</dbReference>
<dbReference type="PROSITE" id="PS51885">
    <property type="entry name" value="NEPRILYSIN"/>
    <property type="match status" value="1"/>
</dbReference>
<accession>A0A8C4QVV7</accession>
<protein>
    <recommendedName>
        <fullName evidence="2">Peptidase M13 C-terminal domain-containing protein</fullName>
    </recommendedName>
</protein>
<dbReference type="GO" id="GO:0005886">
    <property type="term" value="C:plasma membrane"/>
    <property type="evidence" value="ECO:0007669"/>
    <property type="project" value="TreeGrafter"/>
</dbReference>
<dbReference type="InterPro" id="IPR024079">
    <property type="entry name" value="MetalloPept_cat_dom_sf"/>
</dbReference>
<dbReference type="InterPro" id="IPR000718">
    <property type="entry name" value="Peptidase_M13"/>
</dbReference>
<dbReference type="GeneTree" id="ENSGT00940000167824"/>
<dbReference type="AlphaFoldDB" id="A0A8C4QVV7"/>
<evidence type="ECO:0000313" key="4">
    <source>
        <dbReference type="Proteomes" id="UP000694388"/>
    </source>
</evidence>
<dbReference type="GO" id="GO:0004222">
    <property type="term" value="F:metalloendopeptidase activity"/>
    <property type="evidence" value="ECO:0007669"/>
    <property type="project" value="InterPro"/>
</dbReference>
<dbReference type="PANTHER" id="PTHR11733:SF167">
    <property type="entry name" value="FI17812P1-RELATED"/>
    <property type="match status" value="1"/>
</dbReference>
<proteinExistence type="inferred from homology"/>
<organism evidence="3 4">
    <name type="scientific">Eptatretus burgeri</name>
    <name type="common">Inshore hagfish</name>
    <dbReference type="NCBI Taxonomy" id="7764"/>
    <lineage>
        <taxon>Eukaryota</taxon>
        <taxon>Metazoa</taxon>
        <taxon>Chordata</taxon>
        <taxon>Craniata</taxon>
        <taxon>Vertebrata</taxon>
        <taxon>Cyclostomata</taxon>
        <taxon>Myxini</taxon>
        <taxon>Myxiniformes</taxon>
        <taxon>Myxinidae</taxon>
        <taxon>Eptatretinae</taxon>
        <taxon>Eptatretus</taxon>
    </lineage>
</organism>
<evidence type="ECO:0000313" key="3">
    <source>
        <dbReference type="Ensembl" id="ENSEBUP00000020109.1"/>
    </source>
</evidence>
<evidence type="ECO:0000259" key="2">
    <source>
        <dbReference type="Pfam" id="PF01431"/>
    </source>
</evidence>
<reference evidence="3" key="2">
    <citation type="submission" date="2025-09" db="UniProtKB">
        <authorList>
            <consortium name="Ensembl"/>
        </authorList>
    </citation>
    <scope>IDENTIFICATION</scope>
</reference>
<feature type="domain" description="Peptidase M13 C-terminal" evidence="2">
    <location>
        <begin position="1"/>
        <end position="94"/>
    </location>
</feature>
<dbReference type="GO" id="GO:0016485">
    <property type="term" value="P:protein processing"/>
    <property type="evidence" value="ECO:0007669"/>
    <property type="project" value="TreeGrafter"/>
</dbReference>
<keyword evidence="4" id="KW-1185">Reference proteome</keyword>
<dbReference type="Proteomes" id="UP000694388">
    <property type="component" value="Unplaced"/>
</dbReference>
<comment type="similarity">
    <text evidence="1">Belongs to the peptidase M13 family.</text>
</comment>
<reference evidence="3" key="1">
    <citation type="submission" date="2025-08" db="UniProtKB">
        <authorList>
            <consortium name="Ensembl"/>
        </authorList>
    </citation>
    <scope>IDENTIFICATION</scope>
</reference>
<evidence type="ECO:0000256" key="1">
    <source>
        <dbReference type="ARBA" id="ARBA00007357"/>
    </source>
</evidence>